<keyword evidence="4" id="KW-1185">Reference proteome</keyword>
<dbReference type="EMBL" id="CP138585">
    <property type="protein sequence ID" value="WPH01423.1"/>
    <property type="molecule type" value="Genomic_DNA"/>
</dbReference>
<evidence type="ECO:0000313" key="3">
    <source>
        <dbReference type="EMBL" id="WPH01423.1"/>
    </source>
</evidence>
<feature type="compositionally biased region" description="Acidic residues" evidence="2">
    <location>
        <begin position="131"/>
        <end position="144"/>
    </location>
</feature>
<dbReference type="InterPro" id="IPR035426">
    <property type="entry name" value="Gemin2/Brr1"/>
</dbReference>
<feature type="region of interest" description="Disordered" evidence="2">
    <location>
        <begin position="52"/>
        <end position="144"/>
    </location>
</feature>
<dbReference type="Proteomes" id="UP001303373">
    <property type="component" value="Chromosome 6"/>
</dbReference>
<evidence type="ECO:0000256" key="1">
    <source>
        <dbReference type="ARBA" id="ARBA00025758"/>
    </source>
</evidence>
<dbReference type="Gene3D" id="1.20.58.1070">
    <property type="match status" value="1"/>
</dbReference>
<dbReference type="PANTHER" id="PTHR12794">
    <property type="entry name" value="GEMIN2"/>
    <property type="match status" value="1"/>
</dbReference>
<dbReference type="AlphaFoldDB" id="A0AAQ3RCK6"/>
<proteinExistence type="inferred from homology"/>
<feature type="region of interest" description="Disordered" evidence="2">
    <location>
        <begin position="1"/>
        <end position="24"/>
    </location>
</feature>
<feature type="compositionally biased region" description="Basic and acidic residues" evidence="2">
    <location>
        <begin position="390"/>
        <end position="402"/>
    </location>
</feature>
<dbReference type="Pfam" id="PF04938">
    <property type="entry name" value="SIP1"/>
    <property type="match status" value="1"/>
</dbReference>
<feature type="compositionally biased region" description="Basic and acidic residues" evidence="2">
    <location>
        <begin position="96"/>
        <end position="105"/>
    </location>
</feature>
<accession>A0AAQ3RCK6</accession>
<evidence type="ECO:0000256" key="2">
    <source>
        <dbReference type="SAM" id="MobiDB-lite"/>
    </source>
</evidence>
<dbReference type="GO" id="GO:0032797">
    <property type="term" value="C:SMN complex"/>
    <property type="evidence" value="ECO:0007669"/>
    <property type="project" value="TreeGrafter"/>
</dbReference>
<comment type="similarity">
    <text evidence="1">Belongs to the gemin-2 family.</text>
</comment>
<sequence length="441" mass="49842">MPKRRRERDRPKAAPDGVYNPNKRVLLTYESDDESGTASEIHAAGPECLEPLLHAPKPLHDTRPYNDDASNDLTVRATEIPARVQTEDDGGNEQENSERLHEGHSKRQSAVVRRNPTTNQLPALGSLSYQWDEDDGDEYAADGRDDAEEDEAMAYLRAVRAERQTLPPVMRASPTDEDNDIYESGIGDSRGYLDEDAFIGRFLDNTDHTSKTNQFKDPQEAYNENLKERFLLHRTQLHLAANENVTFPFDEQHPTRVGGTKRAHSQWIHRLKHTIPLPAQVRALDQHTVFRLLEFVQETHLVKCSEISNIASVWIWSLLARLDDVGEMANGQVSLVREFGKQAVLVLVSLRDPAIARQLEAVNSANDHTSEKEEEDNTSSELLTEEGTGQDEKSAEVADNHLTPRENTLVTLDMILTIVGDVFGQRDLLEFRRKWATDETP</sequence>
<organism evidence="3 4">
    <name type="scientific">Acrodontium crateriforme</name>
    <dbReference type="NCBI Taxonomy" id="150365"/>
    <lineage>
        <taxon>Eukaryota</taxon>
        <taxon>Fungi</taxon>
        <taxon>Dikarya</taxon>
        <taxon>Ascomycota</taxon>
        <taxon>Pezizomycotina</taxon>
        <taxon>Dothideomycetes</taxon>
        <taxon>Dothideomycetidae</taxon>
        <taxon>Mycosphaerellales</taxon>
        <taxon>Teratosphaeriaceae</taxon>
        <taxon>Acrodontium</taxon>
    </lineage>
</organism>
<feature type="region of interest" description="Disordered" evidence="2">
    <location>
        <begin position="362"/>
        <end position="402"/>
    </location>
</feature>
<dbReference type="GO" id="GO:0005634">
    <property type="term" value="C:nucleus"/>
    <property type="evidence" value="ECO:0007669"/>
    <property type="project" value="TreeGrafter"/>
</dbReference>
<dbReference type="PANTHER" id="PTHR12794:SF0">
    <property type="entry name" value="GEM-ASSOCIATED PROTEIN 2"/>
    <property type="match status" value="1"/>
</dbReference>
<name>A0AAQ3RCK6_9PEZI</name>
<protein>
    <submittedName>
        <fullName evidence="3">Survival motor neuron (SMN) interacting protein 1 (SIP1)</fullName>
    </submittedName>
</protein>
<gene>
    <name evidence="3" type="ORF">R9X50_00426900</name>
</gene>
<dbReference type="GO" id="GO:0000387">
    <property type="term" value="P:spliceosomal snRNP assembly"/>
    <property type="evidence" value="ECO:0007669"/>
    <property type="project" value="InterPro"/>
</dbReference>
<evidence type="ECO:0000313" key="4">
    <source>
        <dbReference type="Proteomes" id="UP001303373"/>
    </source>
</evidence>
<reference evidence="3 4" key="1">
    <citation type="submission" date="2023-11" db="EMBL/GenBank/DDBJ databases">
        <title>An acidophilic fungus is an integral part of prey digestion in a carnivorous sundew plant.</title>
        <authorList>
            <person name="Tsai I.J."/>
        </authorList>
    </citation>
    <scope>NUCLEOTIDE SEQUENCE [LARGE SCALE GENOMIC DNA]</scope>
    <source>
        <strain evidence="3">169a</strain>
    </source>
</reference>